<comment type="caution">
    <text evidence="2">The sequence shown here is derived from an EMBL/GenBank/DDBJ whole genome shotgun (WGS) entry which is preliminary data.</text>
</comment>
<feature type="domain" description="Alanine racemase N-terminal" evidence="1">
    <location>
        <begin position="9"/>
        <end position="236"/>
    </location>
</feature>
<reference evidence="3" key="1">
    <citation type="submission" date="2017-11" db="EMBL/GenBank/DDBJ databases">
        <authorList>
            <person name="Kuznetsova I."/>
            <person name="Sazanova A."/>
            <person name="Chirak E."/>
            <person name="Safronova V."/>
            <person name="Willems A."/>
        </authorList>
    </citation>
    <scope>NUCLEOTIDE SEQUENCE [LARGE SCALE GENOMIC DNA]</scope>
    <source>
        <strain evidence="3">PEPV15</strain>
    </source>
</reference>
<protein>
    <submittedName>
        <fullName evidence="2">Alanine racemase</fullName>
    </submittedName>
</protein>
<evidence type="ECO:0000313" key="3">
    <source>
        <dbReference type="Proteomes" id="UP000241158"/>
    </source>
</evidence>
<keyword evidence="3" id="KW-1185">Reference proteome</keyword>
<gene>
    <name evidence="2" type="ORF">CU100_25005</name>
</gene>
<dbReference type="GO" id="GO:0036088">
    <property type="term" value="P:D-serine catabolic process"/>
    <property type="evidence" value="ECO:0007669"/>
    <property type="project" value="TreeGrafter"/>
</dbReference>
<dbReference type="InterPro" id="IPR051466">
    <property type="entry name" value="D-amino_acid_metab_enzyme"/>
</dbReference>
<dbReference type="SUPFAM" id="SSF51419">
    <property type="entry name" value="PLP-binding barrel"/>
    <property type="match status" value="1"/>
</dbReference>
<dbReference type="InterPro" id="IPR001608">
    <property type="entry name" value="Ala_racemase_N"/>
</dbReference>
<organism evidence="2 3">
    <name type="scientific">Phyllobacterium endophyticum</name>
    <dbReference type="NCBI Taxonomy" id="1149773"/>
    <lineage>
        <taxon>Bacteria</taxon>
        <taxon>Pseudomonadati</taxon>
        <taxon>Pseudomonadota</taxon>
        <taxon>Alphaproteobacteria</taxon>
        <taxon>Hyphomicrobiales</taxon>
        <taxon>Phyllobacteriaceae</taxon>
        <taxon>Phyllobacterium</taxon>
    </lineage>
</organism>
<dbReference type="PANTHER" id="PTHR28004">
    <property type="entry name" value="ZGC:162816-RELATED"/>
    <property type="match status" value="1"/>
</dbReference>
<name>A0A2P7AL50_9HYPH</name>
<dbReference type="GO" id="GO:0008721">
    <property type="term" value="F:D-serine ammonia-lyase activity"/>
    <property type="evidence" value="ECO:0007669"/>
    <property type="project" value="TreeGrafter"/>
</dbReference>
<dbReference type="InterPro" id="IPR029066">
    <property type="entry name" value="PLP-binding_barrel"/>
</dbReference>
<dbReference type="Proteomes" id="UP000241158">
    <property type="component" value="Unassembled WGS sequence"/>
</dbReference>
<dbReference type="Pfam" id="PF01168">
    <property type="entry name" value="Ala_racemase_N"/>
    <property type="match status" value="1"/>
</dbReference>
<dbReference type="Gene3D" id="3.20.20.10">
    <property type="entry name" value="Alanine racemase"/>
    <property type="match status" value="1"/>
</dbReference>
<dbReference type="AlphaFoldDB" id="A0A2P7AL50"/>
<evidence type="ECO:0000259" key="1">
    <source>
        <dbReference type="Pfam" id="PF01168"/>
    </source>
</evidence>
<dbReference type="PANTHER" id="PTHR28004:SF2">
    <property type="entry name" value="D-SERINE DEHYDRATASE"/>
    <property type="match status" value="1"/>
</dbReference>
<accession>A0A2P7AL50</accession>
<evidence type="ECO:0000313" key="2">
    <source>
        <dbReference type="EMBL" id="PSH54951.1"/>
    </source>
</evidence>
<dbReference type="EMBL" id="PGGN01000007">
    <property type="protein sequence ID" value="PSH54951.1"/>
    <property type="molecule type" value="Genomic_DNA"/>
</dbReference>
<sequence>MHRPSLVLDLDRLDGNISVVKECLAPNLALRLVDKSLPSLPLLKHLANACGTDRIMTFHLPVTAAVLAAMPAATVLLGKPMPGAAARQALSTGVLSRIDNPLARITWLVDTDERLSAYGELAEQLGQDFAFCFEVDVGLHRGGYPDAPALSRALEQLKRYPRLKCRGIMAYEAQINRIPGLLGGPKKALAKTRTLLGGFLACLGQDQRSILNIGGSSTALLYDPDIEANDVSLGSAFLLPSDFDVPSLARLKPPLFIAAPVLKVVDPILPGLDKRTWIMQMLGLAPKRGCYLYGGKWMAEPVHPDGMKTDKMFGLSSNQQFMALPAGSTLKPDDFAFLRPTQSESVLQQFGSLVIYSKGTITAEWETLGPA</sequence>
<proteinExistence type="predicted"/>
<dbReference type="OrthoDB" id="339576at2"/>